<feature type="transmembrane region" description="Helical" evidence="1">
    <location>
        <begin position="54"/>
        <end position="75"/>
    </location>
</feature>
<evidence type="ECO:0000256" key="1">
    <source>
        <dbReference type="SAM" id="Phobius"/>
    </source>
</evidence>
<sequence>MVENGRNKKEKGKNKGTPLFGGYVPIVVGFLASREGLYRSLPWNSRLLLIHNMLSAWMLHLYRGVFCSVIFDYYCY</sequence>
<dbReference type="Proteomes" id="UP000326950">
    <property type="component" value="Unassembled WGS sequence"/>
</dbReference>
<keyword evidence="3" id="KW-1185">Reference proteome</keyword>
<protein>
    <submittedName>
        <fullName evidence="2">Uncharacterized protein</fullName>
    </submittedName>
</protein>
<reference evidence="2 3" key="1">
    <citation type="submission" date="2019-04" db="EMBL/GenBank/DDBJ databases">
        <title>Friends and foes A comparative genomics study of 23 Aspergillus species from section Flavi.</title>
        <authorList>
            <consortium name="DOE Joint Genome Institute"/>
            <person name="Kjaerbolling I."/>
            <person name="Vesth T."/>
            <person name="Frisvad J.C."/>
            <person name="Nybo J.L."/>
            <person name="Theobald S."/>
            <person name="Kildgaard S."/>
            <person name="Isbrandt T."/>
            <person name="Kuo A."/>
            <person name="Sato A."/>
            <person name="Lyhne E.K."/>
            <person name="Kogle M.E."/>
            <person name="Wiebenga A."/>
            <person name="Kun R.S."/>
            <person name="Lubbers R.J."/>
            <person name="Makela M.R."/>
            <person name="Barry K."/>
            <person name="Chovatia M."/>
            <person name="Clum A."/>
            <person name="Daum C."/>
            <person name="Haridas S."/>
            <person name="He G."/>
            <person name="LaButti K."/>
            <person name="Lipzen A."/>
            <person name="Mondo S."/>
            <person name="Riley R."/>
            <person name="Salamov A."/>
            <person name="Simmons B.A."/>
            <person name="Magnuson J.K."/>
            <person name="Henrissat B."/>
            <person name="Mortensen U.H."/>
            <person name="Larsen T.O."/>
            <person name="Devries R.P."/>
            <person name="Grigoriev I.V."/>
            <person name="Machida M."/>
            <person name="Baker S.E."/>
            <person name="Andersen M.R."/>
        </authorList>
    </citation>
    <scope>NUCLEOTIDE SEQUENCE [LARGE SCALE GENOMIC DNA]</scope>
    <source>
        <strain evidence="2 3">CBS 117626</strain>
    </source>
</reference>
<keyword evidence="1" id="KW-1133">Transmembrane helix</keyword>
<gene>
    <name evidence="2" type="ORF">BDV40DRAFT_9345</name>
</gene>
<keyword evidence="1" id="KW-0472">Membrane</keyword>
<evidence type="ECO:0000313" key="2">
    <source>
        <dbReference type="EMBL" id="KAE8158742.1"/>
    </source>
</evidence>
<feature type="transmembrane region" description="Helical" evidence="1">
    <location>
        <begin position="16"/>
        <end position="34"/>
    </location>
</feature>
<keyword evidence="1" id="KW-0812">Transmembrane</keyword>
<proteinExistence type="predicted"/>
<dbReference type="AlphaFoldDB" id="A0A5N6UJE5"/>
<accession>A0A5N6UJE5</accession>
<dbReference type="EMBL" id="ML738688">
    <property type="protein sequence ID" value="KAE8158742.1"/>
    <property type="molecule type" value="Genomic_DNA"/>
</dbReference>
<organism evidence="2 3">
    <name type="scientific">Aspergillus tamarii</name>
    <dbReference type="NCBI Taxonomy" id="41984"/>
    <lineage>
        <taxon>Eukaryota</taxon>
        <taxon>Fungi</taxon>
        <taxon>Dikarya</taxon>
        <taxon>Ascomycota</taxon>
        <taxon>Pezizomycotina</taxon>
        <taxon>Eurotiomycetes</taxon>
        <taxon>Eurotiomycetidae</taxon>
        <taxon>Eurotiales</taxon>
        <taxon>Aspergillaceae</taxon>
        <taxon>Aspergillus</taxon>
        <taxon>Aspergillus subgen. Circumdati</taxon>
    </lineage>
</organism>
<name>A0A5N6UJE5_ASPTM</name>
<evidence type="ECO:0000313" key="3">
    <source>
        <dbReference type="Proteomes" id="UP000326950"/>
    </source>
</evidence>